<sequence length="204" mass="22545">MPDLPQMSFPVVDPSPEWARVGAELVEEVSRLLGPEASRVAHIGSTSIPGMAAKPVFDLQVGTELPLDAAEEKFSAPLTGLGFTLSPHRRDHVPAGRDDAPERWAKRLWWRRGHPDGDANLHLRREGSPNLRLALLFRDWFRAHPEAVPGYATFKRVLARHVVRDADDTAGLGAYSDIKDPVVDVLVEIAEGWAARTGWQLPQS</sequence>
<dbReference type="InterPro" id="IPR043519">
    <property type="entry name" value="NT_sf"/>
</dbReference>
<evidence type="ECO:0000313" key="1">
    <source>
        <dbReference type="EMBL" id="MBB0244590.1"/>
    </source>
</evidence>
<name>A0A7W3TDL3_9ACTN</name>
<dbReference type="Pfam" id="PF04229">
    <property type="entry name" value="GrpB"/>
    <property type="match status" value="1"/>
</dbReference>
<organism evidence="1 2">
    <name type="scientific">Streptomyces alkaliphilus</name>
    <dbReference type="NCBI Taxonomy" id="1472722"/>
    <lineage>
        <taxon>Bacteria</taxon>
        <taxon>Bacillati</taxon>
        <taxon>Actinomycetota</taxon>
        <taxon>Actinomycetes</taxon>
        <taxon>Kitasatosporales</taxon>
        <taxon>Streptomycetaceae</taxon>
        <taxon>Streptomyces</taxon>
    </lineage>
</organism>
<dbReference type="SUPFAM" id="SSF81301">
    <property type="entry name" value="Nucleotidyltransferase"/>
    <property type="match status" value="1"/>
</dbReference>
<dbReference type="EMBL" id="VKHT01000271">
    <property type="protein sequence ID" value="MBB0244590.1"/>
    <property type="molecule type" value="Genomic_DNA"/>
</dbReference>
<protein>
    <submittedName>
        <fullName evidence="1">GrpB family protein</fullName>
    </submittedName>
</protein>
<dbReference type="InterPro" id="IPR007344">
    <property type="entry name" value="GrpB/CoaE"/>
</dbReference>
<dbReference type="AlphaFoldDB" id="A0A7W3TDL3"/>
<reference evidence="2" key="1">
    <citation type="submission" date="2019-10" db="EMBL/GenBank/DDBJ databases">
        <title>Streptomyces sp. nov., a novel actinobacterium isolated from alkaline environment.</title>
        <authorList>
            <person name="Golinska P."/>
        </authorList>
    </citation>
    <scope>NUCLEOTIDE SEQUENCE [LARGE SCALE GENOMIC DNA]</scope>
    <source>
        <strain evidence="2">DSM 42118</strain>
    </source>
</reference>
<dbReference type="Gene3D" id="3.30.460.10">
    <property type="entry name" value="Beta Polymerase, domain 2"/>
    <property type="match status" value="1"/>
</dbReference>
<accession>A0A7W3TDL3</accession>
<evidence type="ECO:0000313" key="2">
    <source>
        <dbReference type="Proteomes" id="UP000538929"/>
    </source>
</evidence>
<gene>
    <name evidence="1" type="ORF">FNQ90_10860</name>
</gene>
<dbReference type="Proteomes" id="UP000538929">
    <property type="component" value="Unassembled WGS sequence"/>
</dbReference>
<dbReference type="PANTHER" id="PTHR34822">
    <property type="entry name" value="GRPB DOMAIN PROTEIN (AFU_ORTHOLOGUE AFUA_1G01530)"/>
    <property type="match status" value="1"/>
</dbReference>
<proteinExistence type="predicted"/>
<dbReference type="PANTHER" id="PTHR34822:SF1">
    <property type="entry name" value="GRPB FAMILY PROTEIN"/>
    <property type="match status" value="1"/>
</dbReference>
<keyword evidence="2" id="KW-1185">Reference proteome</keyword>
<dbReference type="RefSeq" id="WP_182606192.1">
    <property type="nucleotide sequence ID" value="NZ_VKHT01000271.1"/>
</dbReference>
<comment type="caution">
    <text evidence="1">The sequence shown here is derived from an EMBL/GenBank/DDBJ whole genome shotgun (WGS) entry which is preliminary data.</text>
</comment>